<comment type="caution">
    <text evidence="2">The sequence shown here is derived from an EMBL/GenBank/DDBJ whole genome shotgun (WGS) entry which is preliminary data.</text>
</comment>
<reference evidence="2 3" key="1">
    <citation type="journal article" date="2023" name="Plants (Basel)">
        <title>Bridging the Gap: Combining Genomics and Transcriptomics Approaches to Understand Stylosanthes scabra, an Orphan Legume from the Brazilian Caatinga.</title>
        <authorList>
            <person name="Ferreira-Neto J.R.C."/>
            <person name="da Silva M.D."/>
            <person name="Binneck E."/>
            <person name="de Melo N.F."/>
            <person name="da Silva R.H."/>
            <person name="de Melo A.L.T.M."/>
            <person name="Pandolfi V."/>
            <person name="Bustamante F.O."/>
            <person name="Brasileiro-Vidal A.C."/>
            <person name="Benko-Iseppon A.M."/>
        </authorList>
    </citation>
    <scope>NUCLEOTIDE SEQUENCE [LARGE SCALE GENOMIC DNA]</scope>
    <source>
        <tissue evidence="2">Leaves</tissue>
    </source>
</reference>
<evidence type="ECO:0000313" key="2">
    <source>
        <dbReference type="EMBL" id="MED6170648.1"/>
    </source>
</evidence>
<keyword evidence="3" id="KW-1185">Reference proteome</keyword>
<protein>
    <recommendedName>
        <fullName evidence="4">Retrotransposon gag domain-containing protein</fullName>
    </recommendedName>
</protein>
<accession>A0ABU6VEJ9</accession>
<evidence type="ECO:0000313" key="3">
    <source>
        <dbReference type="Proteomes" id="UP001341840"/>
    </source>
</evidence>
<dbReference type="EMBL" id="JASCZI010151182">
    <property type="protein sequence ID" value="MED6170648.1"/>
    <property type="molecule type" value="Genomic_DNA"/>
</dbReference>
<dbReference type="InterPro" id="IPR036875">
    <property type="entry name" value="Znf_CCHC_sf"/>
</dbReference>
<gene>
    <name evidence="2" type="ORF">PIB30_117012</name>
</gene>
<name>A0ABU6VEJ9_9FABA</name>
<feature type="compositionally biased region" description="Low complexity" evidence="1">
    <location>
        <begin position="159"/>
        <end position="171"/>
    </location>
</feature>
<sequence length="257" mass="28828">MSVMSYGMTLSIVTIYQGDRFRVAELNEEVYALKQGDMTVTAYFAKLKNIWEEIDDFRTIPGCDFVKCDCRLGIVRQDREEDRVTKFLRGLGDQYSTVESEVMLMDNLPSVNKILSMITQHERQLFSFDNALDAKILASVASSSTAAGSFQTEGKGKVQKQGGNNQSNKGQGRSKLQCTHCGKTGHIVDICYKKHGYPPNFKPHFDKSNPVLNCMASIDNTEDDSDNLSDHQLGRSETTTNEFTLEQREALLALLSR</sequence>
<dbReference type="Proteomes" id="UP001341840">
    <property type="component" value="Unassembled WGS sequence"/>
</dbReference>
<dbReference type="PANTHER" id="PTHR34222">
    <property type="entry name" value="GAG_PRE-INTEGRS DOMAIN-CONTAINING PROTEIN"/>
    <property type="match status" value="1"/>
</dbReference>
<evidence type="ECO:0008006" key="4">
    <source>
        <dbReference type="Google" id="ProtNLM"/>
    </source>
</evidence>
<dbReference type="PANTHER" id="PTHR34222:SF99">
    <property type="entry name" value="PROTEIN, PUTATIVE-RELATED"/>
    <property type="match status" value="1"/>
</dbReference>
<feature type="region of interest" description="Disordered" evidence="1">
    <location>
        <begin position="148"/>
        <end position="176"/>
    </location>
</feature>
<organism evidence="2 3">
    <name type="scientific">Stylosanthes scabra</name>
    <dbReference type="NCBI Taxonomy" id="79078"/>
    <lineage>
        <taxon>Eukaryota</taxon>
        <taxon>Viridiplantae</taxon>
        <taxon>Streptophyta</taxon>
        <taxon>Embryophyta</taxon>
        <taxon>Tracheophyta</taxon>
        <taxon>Spermatophyta</taxon>
        <taxon>Magnoliopsida</taxon>
        <taxon>eudicotyledons</taxon>
        <taxon>Gunneridae</taxon>
        <taxon>Pentapetalae</taxon>
        <taxon>rosids</taxon>
        <taxon>fabids</taxon>
        <taxon>Fabales</taxon>
        <taxon>Fabaceae</taxon>
        <taxon>Papilionoideae</taxon>
        <taxon>50 kb inversion clade</taxon>
        <taxon>dalbergioids sensu lato</taxon>
        <taxon>Dalbergieae</taxon>
        <taxon>Pterocarpus clade</taxon>
        <taxon>Stylosanthes</taxon>
    </lineage>
</organism>
<proteinExistence type="predicted"/>
<evidence type="ECO:0000256" key="1">
    <source>
        <dbReference type="SAM" id="MobiDB-lite"/>
    </source>
</evidence>
<dbReference type="SUPFAM" id="SSF57756">
    <property type="entry name" value="Retrovirus zinc finger-like domains"/>
    <property type="match status" value="1"/>
</dbReference>